<gene>
    <name evidence="1" type="ORF">SEVIR_1G021900v2</name>
</gene>
<protein>
    <submittedName>
        <fullName evidence="1">Uncharacterized protein</fullName>
    </submittedName>
</protein>
<evidence type="ECO:0000313" key="1">
    <source>
        <dbReference type="EMBL" id="TKW37045.1"/>
    </source>
</evidence>
<dbReference type="AlphaFoldDB" id="A0A4U6W5K6"/>
<dbReference type="PANTHER" id="PTHR33075">
    <property type="entry name" value="OS02G0499800 PROTEIN"/>
    <property type="match status" value="1"/>
</dbReference>
<dbReference type="PANTHER" id="PTHR33075:SF7">
    <property type="entry name" value="OS02G0303350 PROTEIN"/>
    <property type="match status" value="1"/>
</dbReference>
<organism evidence="1 2">
    <name type="scientific">Setaria viridis</name>
    <name type="common">Green bristlegrass</name>
    <name type="synonym">Setaria italica subsp. viridis</name>
    <dbReference type="NCBI Taxonomy" id="4556"/>
    <lineage>
        <taxon>Eukaryota</taxon>
        <taxon>Viridiplantae</taxon>
        <taxon>Streptophyta</taxon>
        <taxon>Embryophyta</taxon>
        <taxon>Tracheophyta</taxon>
        <taxon>Spermatophyta</taxon>
        <taxon>Magnoliopsida</taxon>
        <taxon>Liliopsida</taxon>
        <taxon>Poales</taxon>
        <taxon>Poaceae</taxon>
        <taxon>PACMAD clade</taxon>
        <taxon>Panicoideae</taxon>
        <taxon>Panicodae</taxon>
        <taxon>Paniceae</taxon>
        <taxon>Cenchrinae</taxon>
        <taxon>Setaria</taxon>
    </lineage>
</organism>
<reference evidence="1" key="1">
    <citation type="submission" date="2019-03" db="EMBL/GenBank/DDBJ databases">
        <title>WGS assembly of Setaria viridis.</title>
        <authorList>
            <person name="Huang P."/>
            <person name="Jenkins J."/>
            <person name="Grimwood J."/>
            <person name="Barry K."/>
            <person name="Healey A."/>
            <person name="Mamidi S."/>
            <person name="Sreedasyam A."/>
            <person name="Shu S."/>
            <person name="Feldman M."/>
            <person name="Wu J."/>
            <person name="Yu Y."/>
            <person name="Chen C."/>
            <person name="Johnson J."/>
            <person name="Rokhsar D."/>
            <person name="Baxter I."/>
            <person name="Schmutz J."/>
            <person name="Brutnell T."/>
            <person name="Kellogg E."/>
        </authorList>
    </citation>
    <scope>NUCLEOTIDE SEQUENCE [LARGE SCALE GENOMIC DNA]</scope>
</reference>
<accession>A0A4U6W5K6</accession>
<evidence type="ECO:0000313" key="2">
    <source>
        <dbReference type="Proteomes" id="UP000298652"/>
    </source>
</evidence>
<dbReference type="Gramene" id="TKW37045">
    <property type="protein sequence ID" value="TKW37045"/>
    <property type="gene ID" value="SEVIR_1G021900v2"/>
</dbReference>
<name>A0A4U6W5K6_SETVI</name>
<dbReference type="Proteomes" id="UP000298652">
    <property type="component" value="Chromosome 1"/>
</dbReference>
<proteinExistence type="predicted"/>
<keyword evidence="2" id="KW-1185">Reference proteome</keyword>
<dbReference type="EMBL" id="CM016552">
    <property type="protein sequence ID" value="TKW37045.1"/>
    <property type="molecule type" value="Genomic_DNA"/>
</dbReference>
<sequence>MAYKFMDPFPFMPRCCHHQLSIRELLDDLRNRRRVGFHSIQPCPYGQAYVRFNFVHEKDFLISDSPHEYGNYRISFTEHNRSWNNKTVTMNFEVWIMLMGYNIDYWTKADIEKTVSEFGRLLVWVEDPNNLARIVVKARVVDLFEVPWFLVCSEREDFEGDSWTIQFEILQYRML</sequence>